<dbReference type="VEuPathDB" id="FungiDB:CIHG_07647"/>
<dbReference type="EMBL" id="DS017017">
    <property type="protein sequence ID" value="KMU89964.1"/>
    <property type="molecule type" value="Genomic_DNA"/>
</dbReference>
<evidence type="ECO:0000256" key="4">
    <source>
        <dbReference type="ARBA" id="ARBA00022692"/>
    </source>
</evidence>
<dbReference type="GO" id="GO:0006465">
    <property type="term" value="P:signal peptide processing"/>
    <property type="evidence" value="ECO:0007669"/>
    <property type="project" value="InterPro"/>
</dbReference>
<sequence>MATSLPKVPIYSLNELKSTTDDAIAPYLTSLPNPYTFVENNSKSNIRLLLGYGAVVRFLRDRGMKLKE</sequence>
<evidence type="ECO:0000313" key="9">
    <source>
        <dbReference type="Proteomes" id="UP000054563"/>
    </source>
</evidence>
<organism evidence="8 9">
    <name type="scientific">Coccidioides immitis H538.4</name>
    <dbReference type="NCBI Taxonomy" id="396776"/>
    <lineage>
        <taxon>Eukaryota</taxon>
        <taxon>Fungi</taxon>
        <taxon>Dikarya</taxon>
        <taxon>Ascomycota</taxon>
        <taxon>Pezizomycotina</taxon>
        <taxon>Eurotiomycetes</taxon>
        <taxon>Eurotiomycetidae</taxon>
        <taxon>Onygenales</taxon>
        <taxon>Onygenaceae</taxon>
        <taxon>Coccidioides</taxon>
    </lineage>
</organism>
<keyword evidence="6" id="KW-1133">Transmembrane helix</keyword>
<protein>
    <recommendedName>
        <fullName evidence="3">Signal peptidase complex subunit 2</fullName>
    </recommendedName>
</protein>
<evidence type="ECO:0000256" key="7">
    <source>
        <dbReference type="ARBA" id="ARBA00023136"/>
    </source>
</evidence>
<comment type="subcellular location">
    <subcellularLocation>
        <location evidence="1">Endoplasmic reticulum membrane</location>
        <topology evidence="1">Multi-pass membrane protein</topology>
    </subcellularLocation>
</comment>
<evidence type="ECO:0000256" key="3">
    <source>
        <dbReference type="ARBA" id="ARBA00017057"/>
    </source>
</evidence>
<accession>A0A0J8S0Q6</accession>
<name>A0A0J8S0Q6_COCIT</name>
<evidence type="ECO:0000313" key="8">
    <source>
        <dbReference type="EMBL" id="KMU89964.1"/>
    </source>
</evidence>
<evidence type="ECO:0000256" key="1">
    <source>
        <dbReference type="ARBA" id="ARBA00004477"/>
    </source>
</evidence>
<keyword evidence="4" id="KW-0812">Transmembrane</keyword>
<dbReference type="AlphaFoldDB" id="A0A0J8S0Q6"/>
<gene>
    <name evidence="8" type="ORF">CIHG_07647</name>
</gene>
<dbReference type="Proteomes" id="UP000054563">
    <property type="component" value="Unassembled WGS sequence"/>
</dbReference>
<proteinExistence type="inferred from homology"/>
<dbReference type="GO" id="GO:0005787">
    <property type="term" value="C:signal peptidase complex"/>
    <property type="evidence" value="ECO:0007669"/>
    <property type="project" value="InterPro"/>
</dbReference>
<dbReference type="Pfam" id="PF06703">
    <property type="entry name" value="SPC25"/>
    <property type="match status" value="1"/>
</dbReference>
<dbReference type="eggNOG" id="ENOG502S2C7">
    <property type="taxonomic scope" value="Eukaryota"/>
</dbReference>
<evidence type="ECO:0000256" key="6">
    <source>
        <dbReference type="ARBA" id="ARBA00022989"/>
    </source>
</evidence>
<evidence type="ECO:0000256" key="5">
    <source>
        <dbReference type="ARBA" id="ARBA00022824"/>
    </source>
</evidence>
<comment type="similarity">
    <text evidence="2">Belongs to the SPCS2 family.</text>
</comment>
<dbReference type="OrthoDB" id="29558at2759"/>
<dbReference type="InterPro" id="IPR009582">
    <property type="entry name" value="Spc2/SPCS2"/>
</dbReference>
<keyword evidence="7" id="KW-0472">Membrane</keyword>
<dbReference type="STRING" id="396776.A0A0J8S0Q6"/>
<reference evidence="9" key="1">
    <citation type="journal article" date="2010" name="Genome Res.">
        <title>Population genomic sequencing of Coccidioides fungi reveals recent hybridization and transposon control.</title>
        <authorList>
            <person name="Neafsey D.E."/>
            <person name="Barker B.M."/>
            <person name="Sharpton T.J."/>
            <person name="Stajich J.E."/>
            <person name="Park D.J."/>
            <person name="Whiston E."/>
            <person name="Hung C.-Y."/>
            <person name="McMahan C."/>
            <person name="White J."/>
            <person name="Sykes S."/>
            <person name="Heiman D."/>
            <person name="Young S."/>
            <person name="Zeng Q."/>
            <person name="Abouelleil A."/>
            <person name="Aftuck L."/>
            <person name="Bessette D."/>
            <person name="Brown A."/>
            <person name="FitzGerald M."/>
            <person name="Lui A."/>
            <person name="Macdonald J.P."/>
            <person name="Priest M."/>
            <person name="Orbach M.J."/>
            <person name="Galgiani J.N."/>
            <person name="Kirkland T.N."/>
            <person name="Cole G.T."/>
            <person name="Birren B.W."/>
            <person name="Henn M.R."/>
            <person name="Taylor J.W."/>
            <person name="Rounsley S.D."/>
        </authorList>
    </citation>
    <scope>NUCLEOTIDE SEQUENCE [LARGE SCALE GENOMIC DNA]</scope>
    <source>
        <strain evidence="9">H538.4</strain>
    </source>
</reference>
<evidence type="ECO:0000256" key="2">
    <source>
        <dbReference type="ARBA" id="ARBA00007324"/>
    </source>
</evidence>
<keyword evidence="5" id="KW-0256">Endoplasmic reticulum</keyword>